<dbReference type="RefSeq" id="WP_139828012.1">
    <property type="nucleotide sequence ID" value="NZ_FXAW01000004.1"/>
</dbReference>
<gene>
    <name evidence="3" type="ORF">SAMN05661096_02290</name>
</gene>
<reference evidence="4" key="1">
    <citation type="submission" date="2017-04" db="EMBL/GenBank/DDBJ databases">
        <authorList>
            <person name="Varghese N."/>
            <person name="Submissions S."/>
        </authorList>
    </citation>
    <scope>NUCLEOTIDE SEQUENCE [LARGE SCALE GENOMIC DNA]</scope>
    <source>
        <strain evidence="4">DSM 4125</strain>
    </source>
</reference>
<evidence type="ECO:0000256" key="1">
    <source>
        <dbReference type="SAM" id="MobiDB-lite"/>
    </source>
</evidence>
<keyword evidence="2" id="KW-0732">Signal</keyword>
<dbReference type="PROSITE" id="PS51257">
    <property type="entry name" value="PROKAR_LIPOPROTEIN"/>
    <property type="match status" value="1"/>
</dbReference>
<organism evidence="3 4">
    <name type="scientific">Marivirga sericea</name>
    <dbReference type="NCBI Taxonomy" id="1028"/>
    <lineage>
        <taxon>Bacteria</taxon>
        <taxon>Pseudomonadati</taxon>
        <taxon>Bacteroidota</taxon>
        <taxon>Cytophagia</taxon>
        <taxon>Cytophagales</taxon>
        <taxon>Marivirgaceae</taxon>
        <taxon>Marivirga</taxon>
    </lineage>
</organism>
<feature type="signal peptide" evidence="2">
    <location>
        <begin position="1"/>
        <end position="18"/>
    </location>
</feature>
<dbReference type="AlphaFoldDB" id="A0A1X7K2C4"/>
<evidence type="ECO:0000313" key="4">
    <source>
        <dbReference type="Proteomes" id="UP000193804"/>
    </source>
</evidence>
<accession>A0A1X7K2C4</accession>
<keyword evidence="4" id="KW-1185">Reference proteome</keyword>
<evidence type="ECO:0000256" key="2">
    <source>
        <dbReference type="SAM" id="SignalP"/>
    </source>
</evidence>
<dbReference type="Proteomes" id="UP000193804">
    <property type="component" value="Unassembled WGS sequence"/>
</dbReference>
<name>A0A1X7K2C4_9BACT</name>
<evidence type="ECO:0008006" key="5">
    <source>
        <dbReference type="Google" id="ProtNLM"/>
    </source>
</evidence>
<feature type="region of interest" description="Disordered" evidence="1">
    <location>
        <begin position="235"/>
        <end position="257"/>
    </location>
</feature>
<proteinExistence type="predicted"/>
<dbReference type="EMBL" id="FXAW01000004">
    <property type="protein sequence ID" value="SMG35074.1"/>
    <property type="molecule type" value="Genomic_DNA"/>
</dbReference>
<evidence type="ECO:0000313" key="3">
    <source>
        <dbReference type="EMBL" id="SMG35074.1"/>
    </source>
</evidence>
<protein>
    <recommendedName>
        <fullName evidence="5">DUF4382 domain-containing protein</fullName>
    </recommendedName>
</protein>
<dbReference type="OrthoDB" id="851020at2"/>
<sequence length="257" mass="28383">MKTSFMNLIMRSSMFALALAIGLFLQSCSQENVDVADAQVELQMKAQTNQSVVNARSINTGYVFTEILLGVTELEFETLEEAETEDEEGEDEQEEVEFEGEFIVDLIRGTSTPDFGMAEIAPGIYEEIEIEMEPILEGGYSIFVGFEFTNSNNEVVSVEYGNSDELEFEVENETGFVLDAGAANQMLILLNLDVLFTGVDLNTATADNDGVIRINESSNVDILETIASNLDHILDAGEDDDEDGDIDEDEEDEDTED</sequence>
<feature type="chain" id="PRO_5013367327" description="DUF4382 domain-containing protein" evidence="2">
    <location>
        <begin position="19"/>
        <end position="257"/>
    </location>
</feature>
<feature type="compositionally biased region" description="Acidic residues" evidence="1">
    <location>
        <begin position="236"/>
        <end position="257"/>
    </location>
</feature>